<feature type="domain" description="Spore coat protein U/FanG" evidence="2">
    <location>
        <begin position="31"/>
        <end position="164"/>
    </location>
</feature>
<feature type="chain" id="PRO_5015557035" evidence="1">
    <location>
        <begin position="28"/>
        <end position="167"/>
    </location>
</feature>
<evidence type="ECO:0000313" key="3">
    <source>
        <dbReference type="EMBL" id="PWC23558.1"/>
    </source>
</evidence>
<feature type="signal peptide" evidence="1">
    <location>
        <begin position="1"/>
        <end position="27"/>
    </location>
</feature>
<organism evidence="3 5">
    <name type="scientific">Brenneria nigrifluens DSM 30175 = ATCC 13028</name>
    <dbReference type="NCBI Taxonomy" id="1121120"/>
    <lineage>
        <taxon>Bacteria</taxon>
        <taxon>Pseudomonadati</taxon>
        <taxon>Pseudomonadota</taxon>
        <taxon>Gammaproteobacteria</taxon>
        <taxon>Enterobacterales</taxon>
        <taxon>Pectobacteriaceae</taxon>
        <taxon>Brenneria</taxon>
    </lineage>
</organism>
<evidence type="ECO:0000259" key="2">
    <source>
        <dbReference type="Pfam" id="PF05229"/>
    </source>
</evidence>
<evidence type="ECO:0000313" key="6">
    <source>
        <dbReference type="Proteomes" id="UP000303847"/>
    </source>
</evidence>
<proteinExistence type="predicted"/>
<keyword evidence="6" id="KW-1185">Reference proteome</keyword>
<reference evidence="4 6" key="2">
    <citation type="submission" date="2018-11" db="EMBL/GenBank/DDBJ databases">
        <title>Genome sequences of Brenneria nigrifluens and Brenneria rubrifaciens.</title>
        <authorList>
            <person name="Poret-Peterson A.T."/>
            <person name="McClean A.E."/>
            <person name="Kluepfel D.A."/>
        </authorList>
    </citation>
    <scope>NUCLEOTIDE SEQUENCE [LARGE SCALE GENOMIC DNA]</scope>
    <source>
        <strain evidence="4 6">ATCC 13028</strain>
    </source>
</reference>
<name>A0A2U1UPE3_9GAMM</name>
<dbReference type="Proteomes" id="UP000303847">
    <property type="component" value="Chromosome"/>
</dbReference>
<dbReference type="PANTHER" id="PTHR37089">
    <property type="entry name" value="PROTEIN U-RELATED"/>
    <property type="match status" value="1"/>
</dbReference>
<reference evidence="3 5" key="1">
    <citation type="submission" date="2018-04" db="EMBL/GenBank/DDBJ databases">
        <title>Brenneria corticis sp.nov.</title>
        <authorList>
            <person name="Li Y."/>
        </authorList>
    </citation>
    <scope>NUCLEOTIDE SEQUENCE [LARGE SCALE GENOMIC DNA]</scope>
    <source>
        <strain evidence="3 5">LMG 2694</strain>
    </source>
</reference>
<dbReference type="RefSeq" id="WP_009112716.1">
    <property type="nucleotide sequence ID" value="NZ_CP034036.1"/>
</dbReference>
<evidence type="ECO:0000313" key="4">
    <source>
        <dbReference type="EMBL" id="QCR04539.1"/>
    </source>
</evidence>
<evidence type="ECO:0000313" key="5">
    <source>
        <dbReference type="Proteomes" id="UP000295985"/>
    </source>
</evidence>
<dbReference type="EMBL" id="QDKK01000021">
    <property type="protein sequence ID" value="PWC23558.1"/>
    <property type="molecule type" value="Genomic_DNA"/>
</dbReference>
<accession>A0A2U1UPE3</accession>
<gene>
    <name evidence="3" type="ORF">DDT54_13810</name>
    <name evidence="4" type="ORF">EH206_10385</name>
</gene>
<dbReference type="Pfam" id="PF05229">
    <property type="entry name" value="SCPU"/>
    <property type="match status" value="1"/>
</dbReference>
<dbReference type="Proteomes" id="UP000295985">
    <property type="component" value="Unassembled WGS sequence"/>
</dbReference>
<dbReference type="PANTHER" id="PTHR37089:SF4">
    <property type="entry name" value="EXPORTED PROTEIN"/>
    <property type="match status" value="1"/>
</dbReference>
<dbReference type="OrthoDB" id="8588792at2"/>
<dbReference type="AlphaFoldDB" id="A0A2U1UPE3"/>
<protein>
    <submittedName>
        <fullName evidence="3">SCPU domain-containing protein</fullName>
    </submittedName>
</protein>
<sequence length="167" mass="16453">MSNKLLIKTTLLSSLCLGGVIAAPALAATATTNMAVSATVVAACTISTTALAFPDYSGVAVDSTATLSVLCSNAAPYTVGLGAGTAVGATTALRALTGSVAGSTLNYGLYQEAAHTTNWGDTIDTDTVAGTGTGATQTLTVYGEIAANQLTSAVGTYSDTIAVTINY</sequence>
<keyword evidence="1" id="KW-0732">Signal</keyword>
<dbReference type="InterPro" id="IPR053167">
    <property type="entry name" value="Spore_coat_component"/>
</dbReference>
<dbReference type="EMBL" id="CP034036">
    <property type="protein sequence ID" value="QCR04539.1"/>
    <property type="molecule type" value="Genomic_DNA"/>
</dbReference>
<dbReference type="InterPro" id="IPR007893">
    <property type="entry name" value="Spore_coat_U/FanG"/>
</dbReference>
<dbReference type="SMART" id="SM00972">
    <property type="entry name" value="SCPU"/>
    <property type="match status" value="1"/>
</dbReference>
<evidence type="ECO:0000256" key="1">
    <source>
        <dbReference type="SAM" id="SignalP"/>
    </source>
</evidence>